<sequence>MPWPFVGRTELLDRIRAVFAEPGPGPVLLVGPPGMGRSTLLAEALARAPLSRDDAVLRLEPAGPAPFASLRGLLPDGFAFTGTPDRAVASVTGEVAARLSGRRPVVAFDDAHLADAYSVRVLRQLRNEHDAIVFATAAGAGALPSGPDPLDCLRYDLGSRTLRLPRLTEDEVAGILAETLGGPVRPASAEALHASTGGNPGLLHDLVVRDGLAAEMSLSGGMYQLSPIFPGGQGRAAGEAVTARLTDAVACAWQRLSLDQTGELCRLAAWHGLGRSVAPVWAMALLLRGETAAARRVLDTHADRSPQAEIARAMVVGLGQRNIAAADAVLAAAASSDVRHRARFLACRAWLLAVTGTPAVVELVDPGEDREAALFSRAAHAVAAGRGASAVSHLRRSLAAAEGLRAEMPWFPPYLTACLIDALLLAGRINEATAEAAEFHAGQRGCGWNVAVAFDSLLAARGADGGNSGEAWDGLAGPDLSPAVPPRRPLP</sequence>
<keyword evidence="1" id="KW-0547">Nucleotide-binding</keyword>
<accession>A0A7W3VZK8</accession>
<organism evidence="5 6">
    <name type="scientific">Amycolatopsis dendrobii</name>
    <dbReference type="NCBI Taxonomy" id="2760662"/>
    <lineage>
        <taxon>Bacteria</taxon>
        <taxon>Bacillati</taxon>
        <taxon>Actinomycetota</taxon>
        <taxon>Actinomycetes</taxon>
        <taxon>Pseudonocardiales</taxon>
        <taxon>Pseudonocardiaceae</taxon>
        <taxon>Amycolatopsis</taxon>
    </lineage>
</organism>
<evidence type="ECO:0000256" key="2">
    <source>
        <dbReference type="ARBA" id="ARBA00022840"/>
    </source>
</evidence>
<dbReference type="PANTHER" id="PTHR16305">
    <property type="entry name" value="TESTICULAR SOLUBLE ADENYLYL CYCLASE"/>
    <property type="match status" value="1"/>
</dbReference>
<dbReference type="EMBL" id="JACGZW010000008">
    <property type="protein sequence ID" value="MBB1156114.1"/>
    <property type="molecule type" value="Genomic_DNA"/>
</dbReference>
<protein>
    <submittedName>
        <fullName evidence="5">ATP-binding protein</fullName>
    </submittedName>
</protein>
<evidence type="ECO:0000256" key="1">
    <source>
        <dbReference type="ARBA" id="ARBA00022741"/>
    </source>
</evidence>
<keyword evidence="2 5" id="KW-0067">ATP-binding</keyword>
<proteinExistence type="predicted"/>
<dbReference type="GO" id="GO:0004016">
    <property type="term" value="F:adenylate cyclase activity"/>
    <property type="evidence" value="ECO:0007669"/>
    <property type="project" value="TreeGrafter"/>
</dbReference>
<evidence type="ECO:0000256" key="3">
    <source>
        <dbReference type="SAM" id="MobiDB-lite"/>
    </source>
</evidence>
<name>A0A7W3VZK8_9PSEU</name>
<dbReference type="InterPro" id="IPR027417">
    <property type="entry name" value="P-loop_NTPase"/>
</dbReference>
<dbReference type="RefSeq" id="WP_182893078.1">
    <property type="nucleotide sequence ID" value="NZ_JACGZW010000008.1"/>
</dbReference>
<dbReference type="Pfam" id="PF13191">
    <property type="entry name" value="AAA_16"/>
    <property type="match status" value="1"/>
</dbReference>
<evidence type="ECO:0000259" key="4">
    <source>
        <dbReference type="Pfam" id="PF13191"/>
    </source>
</evidence>
<dbReference type="PANTHER" id="PTHR16305:SF35">
    <property type="entry name" value="TRANSCRIPTIONAL ACTIVATOR DOMAIN"/>
    <property type="match status" value="1"/>
</dbReference>
<keyword evidence="6" id="KW-1185">Reference proteome</keyword>
<dbReference type="InterPro" id="IPR041664">
    <property type="entry name" value="AAA_16"/>
</dbReference>
<dbReference type="Gene3D" id="3.40.50.300">
    <property type="entry name" value="P-loop containing nucleotide triphosphate hydrolases"/>
    <property type="match status" value="1"/>
</dbReference>
<dbReference type="GO" id="GO:0005524">
    <property type="term" value="F:ATP binding"/>
    <property type="evidence" value="ECO:0007669"/>
    <property type="project" value="UniProtKB-KW"/>
</dbReference>
<gene>
    <name evidence="5" type="ORF">H4281_23435</name>
</gene>
<evidence type="ECO:0000313" key="5">
    <source>
        <dbReference type="EMBL" id="MBB1156114.1"/>
    </source>
</evidence>
<evidence type="ECO:0000313" key="6">
    <source>
        <dbReference type="Proteomes" id="UP000526734"/>
    </source>
</evidence>
<reference evidence="5 6" key="1">
    <citation type="submission" date="2020-08" db="EMBL/GenBank/DDBJ databases">
        <title>Amycolatopsis sp. nov. DR6-1 isolated from Dendrobium heterocarpum.</title>
        <authorList>
            <person name="Tedsree N."/>
            <person name="Kuncharoen N."/>
            <person name="Likhitwitayawuid K."/>
            <person name="Tanasupawat S."/>
        </authorList>
    </citation>
    <scope>NUCLEOTIDE SEQUENCE [LARGE SCALE GENOMIC DNA]</scope>
    <source>
        <strain evidence="5 6">DR6-1</strain>
    </source>
</reference>
<dbReference type="AlphaFoldDB" id="A0A7W3VZK8"/>
<comment type="caution">
    <text evidence="5">The sequence shown here is derived from an EMBL/GenBank/DDBJ whole genome shotgun (WGS) entry which is preliminary data.</text>
</comment>
<dbReference type="SUPFAM" id="SSF52540">
    <property type="entry name" value="P-loop containing nucleoside triphosphate hydrolases"/>
    <property type="match status" value="1"/>
</dbReference>
<dbReference type="GO" id="GO:0005737">
    <property type="term" value="C:cytoplasm"/>
    <property type="evidence" value="ECO:0007669"/>
    <property type="project" value="TreeGrafter"/>
</dbReference>
<feature type="region of interest" description="Disordered" evidence="3">
    <location>
        <begin position="468"/>
        <end position="491"/>
    </location>
</feature>
<dbReference type="Proteomes" id="UP000526734">
    <property type="component" value="Unassembled WGS sequence"/>
</dbReference>
<feature type="domain" description="Orc1-like AAA ATPase" evidence="4">
    <location>
        <begin position="4"/>
        <end position="129"/>
    </location>
</feature>